<name>A0A3R9LRI6_STROR</name>
<sequence length="39" mass="4331">MVKNRASVTSGYIIDVTARKVSYINGLSAIFDKILKKVM</sequence>
<evidence type="ECO:0000313" key="2">
    <source>
        <dbReference type="Proteomes" id="UP000279863"/>
    </source>
</evidence>
<reference evidence="1 2" key="1">
    <citation type="submission" date="2018-11" db="EMBL/GenBank/DDBJ databases">
        <title>Species Designations Belie Phenotypic and Genotypic Heterogeneity in Oral Streptococci.</title>
        <authorList>
            <person name="Velsko I."/>
        </authorList>
    </citation>
    <scope>NUCLEOTIDE SEQUENCE [LARGE SCALE GENOMIC DNA]</scope>
    <source>
        <strain evidence="1 2">BCA1</strain>
    </source>
</reference>
<proteinExistence type="predicted"/>
<gene>
    <name evidence="1" type="ORF">D8804_04930</name>
</gene>
<dbReference type="Proteomes" id="UP000279863">
    <property type="component" value="Unassembled WGS sequence"/>
</dbReference>
<protein>
    <submittedName>
        <fullName evidence="1">Uncharacterized protein</fullName>
    </submittedName>
</protein>
<comment type="caution">
    <text evidence="1">The sequence shown here is derived from an EMBL/GenBank/DDBJ whole genome shotgun (WGS) entry which is preliminary data.</text>
</comment>
<dbReference type="AlphaFoldDB" id="A0A3R9LRI6"/>
<accession>A0A3R9LRI6</accession>
<organism evidence="1 2">
    <name type="scientific">Streptococcus oralis</name>
    <dbReference type="NCBI Taxonomy" id="1303"/>
    <lineage>
        <taxon>Bacteria</taxon>
        <taxon>Bacillati</taxon>
        <taxon>Bacillota</taxon>
        <taxon>Bacilli</taxon>
        <taxon>Lactobacillales</taxon>
        <taxon>Streptococcaceae</taxon>
        <taxon>Streptococcus</taxon>
    </lineage>
</organism>
<dbReference type="EMBL" id="RJVZ01000006">
    <property type="protein sequence ID" value="RSK09360.1"/>
    <property type="molecule type" value="Genomic_DNA"/>
</dbReference>
<evidence type="ECO:0000313" key="1">
    <source>
        <dbReference type="EMBL" id="RSK09360.1"/>
    </source>
</evidence>